<dbReference type="PANTHER" id="PTHR47371:SF3">
    <property type="entry name" value="PHOSPHOGLYCEROL TRANSFERASE I"/>
    <property type="match status" value="1"/>
</dbReference>
<keyword evidence="7" id="KW-1185">Reference proteome</keyword>
<evidence type="ECO:0000313" key="6">
    <source>
        <dbReference type="EMBL" id="ASK27399.1"/>
    </source>
</evidence>
<protein>
    <submittedName>
        <fullName evidence="6">Phosphoglycerol transferase</fullName>
    </submittedName>
</protein>
<sequence length="668" mass="74197">MKTKRFNGWLRQWPGFWLLAVAVQSAGRLALYAWFVDETVKQSYRQDVAALFLKGLQFDAKTASILTALPVLLGLSSLVSERSARLFDRIHAGLLAALAAVLAALTLGNVYYFKTYERQFDVFVFGLAEEDTRAVLATMWHDYPVLRGVAAVLVSAWIFARLFAWLRTLCLPETPSRKQAVCAGVLAVLALAVGIRGSVGKFPLRQSAAQISASPKLNGLVANAPTALDWARKERQNSSGLTPVSDSDGLALISRLSGKKAESADLAQFYRAGPSENAAVPAKRPNVALAVMESMGSHLLQSDNPERDLLGRLKTHFDQDWLYTKFVSEGDGTSDSLHRFFVRSPILNLSQSAAKCKNFPSNMFRPYLDAGYQVVYITSGNGGWRDFDSFLRHLGVHEVADENTLKARYPEAKSATWGVPDEFMFRYAAEKLEAAEKSGKPVFVMMMSITNHPPYRLPPPHQPRDFKLTATEKQRFAALAQGTELNEIFNTFRYANDQLGAFVGDVKQRAPHTIIAATGDHNMRAIGYPKPQENALGHAVPFYLYVPPEYHARAEYHPERAGSHKDILPTLYGLSLPGKPYYQNGCNLTEPKPQGMWCGWGYNREVLLTEGGFYGLADKKFYRWTNAETLSAEAAAPDEASKSVISRAEVYGDFLDWQIRKMVSGVKK</sequence>
<dbReference type="KEGG" id="nei:BG910_06290"/>
<keyword evidence="4" id="KW-1133">Transmembrane helix</keyword>
<reference evidence="6 7" key="1">
    <citation type="submission" date="2017-06" db="EMBL/GenBank/DDBJ databases">
        <title>Neisseria chenwenguii sp. nov., isolated from the intestinal contents of Tibetan Plateau Pika in Yushu, Qinghai Province, China.</title>
        <authorList>
            <person name="Zhang G."/>
        </authorList>
    </citation>
    <scope>NUCLEOTIDE SEQUENCE [LARGE SCALE GENOMIC DNA]</scope>
    <source>
        <strain evidence="6 7">10023</strain>
    </source>
</reference>
<dbReference type="Pfam" id="PF00884">
    <property type="entry name" value="Sulfatase"/>
    <property type="match status" value="1"/>
</dbReference>
<evidence type="ECO:0000256" key="1">
    <source>
        <dbReference type="ARBA" id="ARBA00004651"/>
    </source>
</evidence>
<comment type="subcellular location">
    <subcellularLocation>
        <location evidence="1">Cell membrane</location>
        <topology evidence="1">Multi-pass membrane protein</topology>
    </subcellularLocation>
</comment>
<dbReference type="InterPro" id="IPR000917">
    <property type="entry name" value="Sulfatase_N"/>
</dbReference>
<dbReference type="OrthoDB" id="9760224at2"/>
<keyword evidence="6" id="KW-0808">Transferase</keyword>
<evidence type="ECO:0000256" key="2">
    <source>
        <dbReference type="ARBA" id="ARBA00022475"/>
    </source>
</evidence>
<keyword evidence="3" id="KW-0812">Transmembrane</keyword>
<dbReference type="CDD" id="cd16015">
    <property type="entry name" value="LTA_synthase"/>
    <property type="match status" value="1"/>
</dbReference>
<dbReference type="RefSeq" id="WP_089036109.1">
    <property type="nucleotide sequence ID" value="NZ_CP022278.1"/>
</dbReference>
<evidence type="ECO:0000313" key="7">
    <source>
        <dbReference type="Proteomes" id="UP000198238"/>
    </source>
</evidence>
<evidence type="ECO:0000256" key="4">
    <source>
        <dbReference type="ARBA" id="ARBA00022989"/>
    </source>
</evidence>
<keyword evidence="5" id="KW-0472">Membrane</keyword>
<proteinExistence type="predicted"/>
<dbReference type="PANTHER" id="PTHR47371">
    <property type="entry name" value="LIPOTEICHOIC ACID SYNTHASE"/>
    <property type="match status" value="1"/>
</dbReference>
<dbReference type="Proteomes" id="UP000198238">
    <property type="component" value="Chromosome"/>
</dbReference>
<keyword evidence="2" id="KW-1003">Cell membrane</keyword>
<dbReference type="GO" id="GO:0005886">
    <property type="term" value="C:plasma membrane"/>
    <property type="evidence" value="ECO:0007669"/>
    <property type="project" value="UniProtKB-SubCell"/>
</dbReference>
<dbReference type="EMBL" id="CP022278">
    <property type="protein sequence ID" value="ASK27399.1"/>
    <property type="molecule type" value="Genomic_DNA"/>
</dbReference>
<gene>
    <name evidence="6" type="ORF">BG910_06290</name>
</gene>
<dbReference type="SUPFAM" id="SSF53649">
    <property type="entry name" value="Alkaline phosphatase-like"/>
    <property type="match status" value="1"/>
</dbReference>
<dbReference type="GO" id="GO:0016740">
    <property type="term" value="F:transferase activity"/>
    <property type="evidence" value="ECO:0007669"/>
    <property type="project" value="UniProtKB-KW"/>
</dbReference>
<organism evidence="6 7">
    <name type="scientific">Neisseria chenwenguii</name>
    <dbReference type="NCBI Taxonomy" id="1853278"/>
    <lineage>
        <taxon>Bacteria</taxon>
        <taxon>Pseudomonadati</taxon>
        <taxon>Pseudomonadota</taxon>
        <taxon>Betaproteobacteria</taxon>
        <taxon>Neisseriales</taxon>
        <taxon>Neisseriaceae</taxon>
        <taxon>Neisseria</taxon>
    </lineage>
</organism>
<evidence type="ECO:0000256" key="3">
    <source>
        <dbReference type="ARBA" id="ARBA00022692"/>
    </source>
</evidence>
<dbReference type="AlphaFoldDB" id="A0A220S1P2"/>
<dbReference type="Gene3D" id="3.40.720.10">
    <property type="entry name" value="Alkaline Phosphatase, subunit A"/>
    <property type="match status" value="1"/>
</dbReference>
<name>A0A220S1P2_9NEIS</name>
<dbReference type="InterPro" id="IPR050448">
    <property type="entry name" value="OpgB/LTA_synthase_biosynth"/>
</dbReference>
<dbReference type="InterPro" id="IPR017850">
    <property type="entry name" value="Alkaline_phosphatase_core_sf"/>
</dbReference>
<accession>A0A220S1P2</accession>
<evidence type="ECO:0000256" key="5">
    <source>
        <dbReference type="ARBA" id="ARBA00023136"/>
    </source>
</evidence>